<dbReference type="SMART" id="SM00714">
    <property type="entry name" value="LITAF"/>
    <property type="match status" value="1"/>
</dbReference>
<evidence type="ECO:0000313" key="12">
    <source>
        <dbReference type="Proteomes" id="UP000835052"/>
    </source>
</evidence>
<feature type="transmembrane region" description="Helical" evidence="9">
    <location>
        <begin position="72"/>
        <end position="95"/>
    </location>
</feature>
<dbReference type="GO" id="GO:0008270">
    <property type="term" value="F:zinc ion binding"/>
    <property type="evidence" value="ECO:0007669"/>
    <property type="project" value="TreeGrafter"/>
</dbReference>
<dbReference type="GO" id="GO:0031902">
    <property type="term" value="C:late endosome membrane"/>
    <property type="evidence" value="ECO:0007669"/>
    <property type="project" value="UniProtKB-SubCell"/>
</dbReference>
<keyword evidence="6" id="KW-0862">Zinc</keyword>
<keyword evidence="12" id="KW-1185">Reference proteome</keyword>
<dbReference type="EMBL" id="CAJGYM010000001">
    <property type="protein sequence ID" value="CAD6184741.1"/>
    <property type="molecule type" value="Genomic_DNA"/>
</dbReference>
<dbReference type="OrthoDB" id="4713066at2759"/>
<evidence type="ECO:0000256" key="7">
    <source>
        <dbReference type="ARBA" id="ARBA00023136"/>
    </source>
</evidence>
<feature type="domain" description="LITAF" evidence="10">
    <location>
        <begin position="35"/>
        <end position="124"/>
    </location>
</feature>
<comment type="caution">
    <text evidence="11">The sequence shown here is derived from an EMBL/GenBank/DDBJ whole genome shotgun (WGS) entry which is preliminary data.</text>
</comment>
<evidence type="ECO:0000259" key="10">
    <source>
        <dbReference type="PROSITE" id="PS51837"/>
    </source>
</evidence>
<evidence type="ECO:0000313" key="11">
    <source>
        <dbReference type="EMBL" id="CAD6184741.1"/>
    </source>
</evidence>
<keyword evidence="9" id="KW-1133">Transmembrane helix</keyword>
<dbReference type="GO" id="GO:0005765">
    <property type="term" value="C:lysosomal membrane"/>
    <property type="evidence" value="ECO:0007669"/>
    <property type="project" value="UniProtKB-SubCell"/>
</dbReference>
<keyword evidence="7 9" id="KW-0472">Membrane</keyword>
<dbReference type="AlphaFoldDB" id="A0A8S1GPB8"/>
<evidence type="ECO:0000256" key="9">
    <source>
        <dbReference type="SAM" id="Phobius"/>
    </source>
</evidence>
<dbReference type="PANTHER" id="PTHR23292:SF6">
    <property type="entry name" value="FI16602P1-RELATED"/>
    <property type="match status" value="1"/>
</dbReference>
<evidence type="ECO:0000256" key="8">
    <source>
        <dbReference type="SAM" id="MobiDB-lite"/>
    </source>
</evidence>
<gene>
    <name evidence="11" type="ORF">CAUJ_LOCUS660</name>
</gene>
<organism evidence="11 12">
    <name type="scientific">Caenorhabditis auriculariae</name>
    <dbReference type="NCBI Taxonomy" id="2777116"/>
    <lineage>
        <taxon>Eukaryota</taxon>
        <taxon>Metazoa</taxon>
        <taxon>Ecdysozoa</taxon>
        <taxon>Nematoda</taxon>
        <taxon>Chromadorea</taxon>
        <taxon>Rhabditida</taxon>
        <taxon>Rhabditina</taxon>
        <taxon>Rhabditomorpha</taxon>
        <taxon>Rhabditoidea</taxon>
        <taxon>Rhabditidae</taxon>
        <taxon>Peloderinae</taxon>
        <taxon>Caenorhabditis</taxon>
    </lineage>
</organism>
<comment type="subcellular location">
    <subcellularLocation>
        <location evidence="2">Endosome membrane</location>
        <topology evidence="2">Peripheral membrane protein</topology>
    </subcellularLocation>
    <subcellularLocation>
        <location evidence="1">Late endosome membrane</location>
    </subcellularLocation>
    <subcellularLocation>
        <location evidence="3">Lysosome membrane</location>
        <topology evidence="3">Peripheral membrane protein</topology>
        <orientation evidence="3">Cytoplasmic side</orientation>
    </subcellularLocation>
</comment>
<dbReference type="InterPro" id="IPR006629">
    <property type="entry name" value="LITAF"/>
</dbReference>
<accession>A0A8S1GPB8</accession>
<feature type="region of interest" description="Disordered" evidence="8">
    <location>
        <begin position="1"/>
        <end position="36"/>
    </location>
</feature>
<evidence type="ECO:0000256" key="2">
    <source>
        <dbReference type="ARBA" id="ARBA00004481"/>
    </source>
</evidence>
<keyword evidence="5" id="KW-0479">Metal-binding</keyword>
<evidence type="ECO:0000256" key="6">
    <source>
        <dbReference type="ARBA" id="ARBA00022833"/>
    </source>
</evidence>
<dbReference type="Pfam" id="PF10601">
    <property type="entry name" value="zf-LITAF-like"/>
    <property type="match status" value="1"/>
</dbReference>
<evidence type="ECO:0000256" key="4">
    <source>
        <dbReference type="ARBA" id="ARBA00005975"/>
    </source>
</evidence>
<evidence type="ECO:0000256" key="3">
    <source>
        <dbReference type="ARBA" id="ARBA00004630"/>
    </source>
</evidence>
<comment type="similarity">
    <text evidence="4">Belongs to the CDIP1/LITAF family.</text>
</comment>
<evidence type="ECO:0000256" key="5">
    <source>
        <dbReference type="ARBA" id="ARBA00022723"/>
    </source>
</evidence>
<dbReference type="Proteomes" id="UP000835052">
    <property type="component" value="Unassembled WGS sequence"/>
</dbReference>
<dbReference type="PANTHER" id="PTHR23292">
    <property type="entry name" value="LIPOPOLYSACCHARIDE-INDUCED TUMOR NECROSIS FACTOR-ALPHA FACTOR"/>
    <property type="match status" value="1"/>
</dbReference>
<reference evidence="11" key="1">
    <citation type="submission" date="2020-10" db="EMBL/GenBank/DDBJ databases">
        <authorList>
            <person name="Kikuchi T."/>
        </authorList>
    </citation>
    <scope>NUCLEOTIDE SEQUENCE</scope>
    <source>
        <strain evidence="11">NKZ352</strain>
    </source>
</reference>
<dbReference type="InterPro" id="IPR037519">
    <property type="entry name" value="LITAF_fam"/>
</dbReference>
<dbReference type="PROSITE" id="PS51837">
    <property type="entry name" value="LITAF"/>
    <property type="match status" value="1"/>
</dbReference>
<sequence length="125" mass="13782">MSESSPPPEYQEKAPEQPVTVQPVEAPTANGNDHPRHFVSARTSAYGSVPIEMDCPHCQNHIVSHIDKVAGVLPWVMALALAVAGIFLFLIPWLFCCVPFCTDRCLDVIHTCPACKRSLGRLNRM</sequence>
<proteinExistence type="inferred from homology"/>
<protein>
    <recommendedName>
        <fullName evidence="10">LITAF domain-containing protein</fullName>
    </recommendedName>
</protein>
<evidence type="ECO:0000256" key="1">
    <source>
        <dbReference type="ARBA" id="ARBA00004414"/>
    </source>
</evidence>
<keyword evidence="9" id="KW-0812">Transmembrane</keyword>
<name>A0A8S1GPB8_9PELO</name>